<dbReference type="InterPro" id="IPR036378">
    <property type="entry name" value="FAS1_dom_sf"/>
</dbReference>
<comment type="subunit">
    <text evidence="12">Binds to type I, II, and IV collagens.</text>
</comment>
<dbReference type="Proteomes" id="UP000008672">
    <property type="component" value="Unassembled WGS sequence"/>
</dbReference>
<gene>
    <name evidence="16" type="primary">TGFBI</name>
</gene>
<evidence type="ECO:0000256" key="11">
    <source>
        <dbReference type="ARBA" id="ARBA00045945"/>
    </source>
</evidence>
<evidence type="ECO:0000256" key="7">
    <source>
        <dbReference type="ARBA" id="ARBA00022729"/>
    </source>
</evidence>
<dbReference type="GeneTree" id="ENSGT00530000063860"/>
<protein>
    <recommendedName>
        <fullName evidence="2">Transforming growth factor-beta-induced protein ig-h3</fullName>
    </recommendedName>
</protein>
<evidence type="ECO:0000259" key="15">
    <source>
        <dbReference type="PROSITE" id="PS51041"/>
    </source>
</evidence>
<feature type="chain" id="PRO_5003579898" description="Transforming growth factor-beta-induced protein ig-h3" evidence="13">
    <location>
        <begin position="21"/>
        <end position="659"/>
    </location>
</feature>
<evidence type="ECO:0000259" key="14">
    <source>
        <dbReference type="PROSITE" id="PS50213"/>
    </source>
</evidence>
<organism evidence="16 17">
    <name type="scientific">Latimeria chalumnae</name>
    <name type="common">Coelacanth</name>
    <dbReference type="NCBI Taxonomy" id="7897"/>
    <lineage>
        <taxon>Eukaryota</taxon>
        <taxon>Metazoa</taxon>
        <taxon>Chordata</taxon>
        <taxon>Craniata</taxon>
        <taxon>Vertebrata</taxon>
        <taxon>Euteleostomi</taxon>
        <taxon>Coelacanthiformes</taxon>
        <taxon>Coelacanthidae</taxon>
        <taxon>Latimeria</taxon>
    </lineage>
</organism>
<dbReference type="EMBL" id="AFYH01206756">
    <property type="status" value="NOT_ANNOTATED_CDS"/>
    <property type="molecule type" value="Genomic_DNA"/>
</dbReference>
<dbReference type="RefSeq" id="XP_006009428.1">
    <property type="nucleotide sequence ID" value="XM_006009366.3"/>
</dbReference>
<dbReference type="PANTHER" id="PTHR10900:SF82">
    <property type="entry name" value="TRANSFORMING GROWTH FACTOR-BETA-INDUCED PROTEIN IG-H3"/>
    <property type="match status" value="1"/>
</dbReference>
<dbReference type="Pfam" id="PF02469">
    <property type="entry name" value="Fasciclin"/>
    <property type="match status" value="4"/>
</dbReference>
<sequence length="659" mass="72489">MKPLALLALVGVLCWTLVSTARSPYQQALQHSRIRGRQHGPNVCAMQQALGSSKKYYPSCKQWYQRKICGRPTLLTYECCPEYEKVPGEKGCPAALPLTNIYNTLGIIGGTTTKLYSDRAVLTPQIEGPGSFTMFAPSNEAWAALPTEILDALVSNVNIELLNALHYHMVDRRLHSSELKHGITVPSLYQDLNLIIHHYPNGIITVNCARLLKTDNRATNGVVHIIDKVITAVTNTIHELIETEDGLETLLAAVTASDLSTMLNSEGQYTLFAPTDEAFKKIPKATLNRIMGDPVSLKALLNHHILKTVQCSEAILTGYPMDTLEGTPLEVGCNGQGTITINGKSIISQKDVMATNGVIHFIDELLIPDSAKTIMELAQDTKVSTFVDMLVEAGLDFHLKGSETLTLLAPHDEVFKDNSMVVTEEFKTLLQDHIIKEQISTKDIYDGQILVTLGGKKLRAFVYRNSLCIENSCIVAHDKKGRFGSLFMMDKVLTPPFGTVMDVLKADDRFSLLVASIQAAGLTETLNRPGTFTVFAPTDEAFQALPSGEMEKLMGNRRQLESLLKYHIANEIRVSGGVSELARLLTLQGERLDISTKNDSIYINKIPVLEADIMATNGVVHAINRVLQPAAFRIAERGDEPAASWYEIYKQAAGGTQDQ</sequence>
<dbReference type="EMBL" id="AFYH01206757">
    <property type="status" value="NOT_ANNOTATED_CDS"/>
    <property type="molecule type" value="Genomic_DNA"/>
</dbReference>
<dbReference type="SUPFAM" id="SSF82153">
    <property type="entry name" value="FAS1 domain"/>
    <property type="match status" value="4"/>
</dbReference>
<feature type="domain" description="FAS1" evidence="14">
    <location>
        <begin position="98"/>
        <end position="230"/>
    </location>
</feature>
<dbReference type="SMART" id="SM00554">
    <property type="entry name" value="FAS1"/>
    <property type="match status" value="4"/>
</dbReference>
<keyword evidence="5" id="KW-0272">Extracellular matrix</keyword>
<reference evidence="16" key="3">
    <citation type="submission" date="2025-09" db="UniProtKB">
        <authorList>
            <consortium name="Ensembl"/>
        </authorList>
    </citation>
    <scope>IDENTIFICATION</scope>
</reference>
<evidence type="ECO:0000256" key="3">
    <source>
        <dbReference type="ARBA" id="ARBA00022479"/>
    </source>
</evidence>
<keyword evidence="17" id="KW-1185">Reference proteome</keyword>
<evidence type="ECO:0000256" key="8">
    <source>
        <dbReference type="ARBA" id="ARBA00022737"/>
    </source>
</evidence>
<dbReference type="EMBL" id="AFYH01206752">
    <property type="status" value="NOT_ANNOTATED_CDS"/>
    <property type="molecule type" value="Genomic_DNA"/>
</dbReference>
<keyword evidence="10" id="KW-1015">Disulfide bond</keyword>
<feature type="domain" description="FAS1" evidence="14">
    <location>
        <begin position="370"/>
        <end position="493"/>
    </location>
</feature>
<reference evidence="17" key="1">
    <citation type="submission" date="2011-08" db="EMBL/GenBank/DDBJ databases">
        <title>The draft genome of Latimeria chalumnae.</title>
        <authorList>
            <person name="Di Palma F."/>
            <person name="Alfoldi J."/>
            <person name="Johnson J."/>
            <person name="Berlin A."/>
            <person name="Gnerre S."/>
            <person name="Jaffe D."/>
            <person name="MacCallum I."/>
            <person name="Young S."/>
            <person name="Walker B.J."/>
            <person name="Lander E."/>
            <person name="Lindblad-Toh K."/>
        </authorList>
    </citation>
    <scope>NUCLEOTIDE SEQUENCE [LARGE SCALE GENOMIC DNA]</scope>
    <source>
        <strain evidence="17">Wild caught</strain>
    </source>
</reference>
<keyword evidence="6" id="KW-0597">Phosphoprotein</keyword>
<evidence type="ECO:0000256" key="5">
    <source>
        <dbReference type="ARBA" id="ARBA00022530"/>
    </source>
</evidence>
<dbReference type="CTD" id="7045"/>
<dbReference type="HOGENOM" id="CLU_017611_1_0_1"/>
<dbReference type="FunFam" id="2.30.180.10:FF:000003">
    <property type="entry name" value="periostin isoform X1"/>
    <property type="match status" value="1"/>
</dbReference>
<dbReference type="KEGG" id="lcm:102362551"/>
<dbReference type="GO" id="GO:0031012">
    <property type="term" value="C:extracellular matrix"/>
    <property type="evidence" value="ECO:0007669"/>
    <property type="project" value="TreeGrafter"/>
</dbReference>
<dbReference type="FunCoup" id="H3A4F5">
    <property type="interactions" value="142"/>
</dbReference>
<evidence type="ECO:0000256" key="2">
    <source>
        <dbReference type="ARBA" id="ARBA00022081"/>
    </source>
</evidence>
<feature type="domain" description="EMI" evidence="15">
    <location>
        <begin position="40"/>
        <end position="94"/>
    </location>
</feature>
<dbReference type="InParanoid" id="H3A4F5"/>
<dbReference type="FunFam" id="2.30.180.10:FF:000002">
    <property type="entry name" value="periostin isoform X1"/>
    <property type="match status" value="1"/>
</dbReference>
<dbReference type="EMBL" id="AFYH01206751">
    <property type="status" value="NOT_ANNOTATED_CDS"/>
    <property type="molecule type" value="Genomic_DNA"/>
</dbReference>
<dbReference type="InterPro" id="IPR050904">
    <property type="entry name" value="Adhesion/Biosynth-related"/>
</dbReference>
<dbReference type="EMBL" id="AFYH01206753">
    <property type="status" value="NOT_ANNOTATED_CDS"/>
    <property type="molecule type" value="Genomic_DNA"/>
</dbReference>
<name>H3A4F5_LATCH</name>
<feature type="domain" description="FAS1" evidence="14">
    <location>
        <begin position="497"/>
        <end position="627"/>
    </location>
</feature>
<keyword evidence="4" id="KW-0964">Secreted</keyword>
<dbReference type="InterPro" id="IPR000782">
    <property type="entry name" value="FAS1_domain"/>
</dbReference>
<evidence type="ECO:0000256" key="12">
    <source>
        <dbReference type="ARBA" id="ARBA00047016"/>
    </source>
</evidence>
<evidence type="ECO:0000313" key="16">
    <source>
        <dbReference type="Ensembl" id="ENSLACP00000004526.1"/>
    </source>
</evidence>
<dbReference type="PROSITE" id="PS51041">
    <property type="entry name" value="EMI"/>
    <property type="match status" value="1"/>
</dbReference>
<comment type="subcellular location">
    <subcellularLocation>
        <location evidence="1">Secreted</location>
        <location evidence="1">Extracellular space</location>
        <location evidence="1">Extracellular matrix</location>
    </subcellularLocation>
</comment>
<dbReference type="eggNOG" id="KOG1437">
    <property type="taxonomic scope" value="Eukaryota"/>
</dbReference>
<dbReference type="EMBL" id="AFYH01206750">
    <property type="status" value="NOT_ANNOTATED_CDS"/>
    <property type="molecule type" value="Genomic_DNA"/>
</dbReference>
<proteinExistence type="predicted"/>
<dbReference type="EMBL" id="AFYH01206749">
    <property type="status" value="NOT_ANNOTATED_CDS"/>
    <property type="molecule type" value="Genomic_DNA"/>
</dbReference>
<dbReference type="EMBL" id="AFYH01206754">
    <property type="status" value="NOT_ANNOTATED_CDS"/>
    <property type="molecule type" value="Genomic_DNA"/>
</dbReference>
<keyword evidence="8" id="KW-0677">Repeat</keyword>
<evidence type="ECO:0000256" key="4">
    <source>
        <dbReference type="ARBA" id="ARBA00022525"/>
    </source>
</evidence>
<feature type="signal peptide" evidence="13">
    <location>
        <begin position="1"/>
        <end position="20"/>
    </location>
</feature>
<evidence type="ECO:0000313" key="17">
    <source>
        <dbReference type="Proteomes" id="UP000008672"/>
    </source>
</evidence>
<keyword evidence="7 13" id="KW-0732">Signal</keyword>
<dbReference type="Gene3D" id="2.30.180.10">
    <property type="entry name" value="FAS1 domain"/>
    <property type="match status" value="4"/>
</dbReference>
<dbReference type="GO" id="GO:0005615">
    <property type="term" value="C:extracellular space"/>
    <property type="evidence" value="ECO:0007669"/>
    <property type="project" value="TreeGrafter"/>
</dbReference>
<dbReference type="STRING" id="7897.ENSLACP00000004526"/>
<dbReference type="GeneID" id="102362551"/>
<evidence type="ECO:0000256" key="10">
    <source>
        <dbReference type="ARBA" id="ARBA00023157"/>
    </source>
</evidence>
<dbReference type="OMA" id="MYQNIDI"/>
<dbReference type="GO" id="GO:0030198">
    <property type="term" value="P:extracellular matrix organization"/>
    <property type="evidence" value="ECO:0007669"/>
    <property type="project" value="TreeGrafter"/>
</dbReference>
<dbReference type="PROSITE" id="PS50213">
    <property type="entry name" value="FAS1"/>
    <property type="match status" value="4"/>
</dbReference>
<dbReference type="OrthoDB" id="286301at2759"/>
<keyword evidence="3" id="KW-0301">Gamma-carboxyglutamic acid</keyword>
<dbReference type="AlphaFoldDB" id="H3A4F5"/>
<dbReference type="Ensembl" id="ENSLACT00000004565.1">
    <property type="protein sequence ID" value="ENSLACP00000004526.1"/>
    <property type="gene ID" value="ENSLACG00000004028.1"/>
</dbReference>
<keyword evidence="9" id="KW-0130">Cell adhesion</keyword>
<evidence type="ECO:0000256" key="9">
    <source>
        <dbReference type="ARBA" id="ARBA00022889"/>
    </source>
</evidence>
<dbReference type="Bgee" id="ENSLACG00000004028">
    <property type="expression patterns" value="Expressed in pelvic fin and 6 other cell types or tissues"/>
</dbReference>
<dbReference type="FunFam" id="2.30.180.10:FF:000014">
    <property type="entry name" value="Stabilin 1"/>
    <property type="match status" value="1"/>
</dbReference>
<dbReference type="GO" id="GO:0050839">
    <property type="term" value="F:cell adhesion molecule binding"/>
    <property type="evidence" value="ECO:0007669"/>
    <property type="project" value="TreeGrafter"/>
</dbReference>
<dbReference type="GO" id="GO:0007155">
    <property type="term" value="P:cell adhesion"/>
    <property type="evidence" value="ECO:0007669"/>
    <property type="project" value="UniProtKB-KW"/>
</dbReference>
<dbReference type="EMBL" id="AFYH01206758">
    <property type="status" value="NOT_ANNOTATED_CDS"/>
    <property type="molecule type" value="Genomic_DNA"/>
</dbReference>
<reference evidence="16" key="2">
    <citation type="submission" date="2025-08" db="UniProtKB">
        <authorList>
            <consortium name="Ensembl"/>
        </authorList>
    </citation>
    <scope>IDENTIFICATION</scope>
</reference>
<accession>H3A4F5</accession>
<dbReference type="EMBL" id="AFYH01206755">
    <property type="status" value="NOT_ANNOTATED_CDS"/>
    <property type="molecule type" value="Genomic_DNA"/>
</dbReference>
<dbReference type="FunFam" id="2.30.180.10:FF:000001">
    <property type="entry name" value="periostin isoform X1"/>
    <property type="match status" value="1"/>
</dbReference>
<evidence type="ECO:0000256" key="13">
    <source>
        <dbReference type="SAM" id="SignalP"/>
    </source>
</evidence>
<feature type="domain" description="FAS1" evidence="14">
    <location>
        <begin position="234"/>
        <end position="366"/>
    </location>
</feature>
<comment type="function">
    <text evidence="11">Plays a role in cell adhesion. May play a role in cell-collagen interactions.</text>
</comment>
<dbReference type="PANTHER" id="PTHR10900">
    <property type="entry name" value="PERIOSTIN-RELATED"/>
    <property type="match status" value="1"/>
</dbReference>
<dbReference type="InterPro" id="IPR011489">
    <property type="entry name" value="EMI_domain"/>
</dbReference>
<evidence type="ECO:0000256" key="6">
    <source>
        <dbReference type="ARBA" id="ARBA00022553"/>
    </source>
</evidence>
<evidence type="ECO:0000256" key="1">
    <source>
        <dbReference type="ARBA" id="ARBA00004498"/>
    </source>
</evidence>